<evidence type="ECO:0000256" key="1">
    <source>
        <dbReference type="SAM" id="MobiDB-lite"/>
    </source>
</evidence>
<reference evidence="2 3" key="1">
    <citation type="submission" date="2024-01" db="EMBL/GenBank/DDBJ databases">
        <title>The genomes of 5 underutilized Papilionoideae crops provide insights into root nodulation and disease resistanc.</title>
        <authorList>
            <person name="Yuan L."/>
        </authorList>
    </citation>
    <scope>NUCLEOTIDE SEQUENCE [LARGE SCALE GENOMIC DNA]</scope>
    <source>
        <strain evidence="2">ZHUSHIDOU_FW_LH</strain>
        <tissue evidence="2">Leaf</tissue>
    </source>
</reference>
<dbReference type="PANTHER" id="PTHR10774:SF62">
    <property type="entry name" value="SYNAPTOTAGMIN-3"/>
    <property type="match status" value="1"/>
</dbReference>
<sequence length="178" mass="20964">MRKKVDERIRTLIENGVKLRHRSMFVIIEDKSRDQDPVVRPIGELGPKALQQLLPEIPLWVKTPDYERVDWLNKFLLHMWPFLDKAICATIRKQGLPIFADYIGKYHIKAIEFDKLTLGTLPPTICGFYHFESQNLQYYLEKNLDARERELEREAELDEKAPKVKAKSKMSKAEKEAR</sequence>
<feature type="region of interest" description="Disordered" evidence="1">
    <location>
        <begin position="155"/>
        <end position="178"/>
    </location>
</feature>
<dbReference type="GO" id="GO:0005783">
    <property type="term" value="C:endoplasmic reticulum"/>
    <property type="evidence" value="ECO:0007669"/>
    <property type="project" value="TreeGrafter"/>
</dbReference>
<name>A0AAN9ICM6_CROPI</name>
<dbReference type="PANTHER" id="PTHR10774">
    <property type="entry name" value="EXTENDED SYNAPTOTAGMIN-RELATED"/>
    <property type="match status" value="1"/>
</dbReference>
<dbReference type="GO" id="GO:0008289">
    <property type="term" value="F:lipid binding"/>
    <property type="evidence" value="ECO:0007669"/>
    <property type="project" value="InterPro"/>
</dbReference>
<evidence type="ECO:0000313" key="2">
    <source>
        <dbReference type="EMBL" id="KAK7273264.1"/>
    </source>
</evidence>
<dbReference type="Proteomes" id="UP001372338">
    <property type="component" value="Unassembled WGS sequence"/>
</dbReference>
<comment type="caution">
    <text evidence="2">The sequence shown here is derived from an EMBL/GenBank/DDBJ whole genome shotgun (WGS) entry which is preliminary data.</text>
</comment>
<protein>
    <submittedName>
        <fullName evidence="2">Uncharacterized protein</fullName>
    </submittedName>
</protein>
<evidence type="ECO:0000313" key="3">
    <source>
        <dbReference type="Proteomes" id="UP001372338"/>
    </source>
</evidence>
<dbReference type="AlphaFoldDB" id="A0AAN9ICM6"/>
<gene>
    <name evidence="2" type="ORF">RIF29_14313</name>
</gene>
<accession>A0AAN9ICM6</accession>
<dbReference type="InterPro" id="IPR045050">
    <property type="entry name" value="Synaptotagmin_plant"/>
</dbReference>
<proteinExistence type="predicted"/>
<organism evidence="2 3">
    <name type="scientific">Crotalaria pallida</name>
    <name type="common">Smooth rattlebox</name>
    <name type="synonym">Crotalaria striata</name>
    <dbReference type="NCBI Taxonomy" id="3830"/>
    <lineage>
        <taxon>Eukaryota</taxon>
        <taxon>Viridiplantae</taxon>
        <taxon>Streptophyta</taxon>
        <taxon>Embryophyta</taxon>
        <taxon>Tracheophyta</taxon>
        <taxon>Spermatophyta</taxon>
        <taxon>Magnoliopsida</taxon>
        <taxon>eudicotyledons</taxon>
        <taxon>Gunneridae</taxon>
        <taxon>Pentapetalae</taxon>
        <taxon>rosids</taxon>
        <taxon>fabids</taxon>
        <taxon>Fabales</taxon>
        <taxon>Fabaceae</taxon>
        <taxon>Papilionoideae</taxon>
        <taxon>50 kb inversion clade</taxon>
        <taxon>genistoids sensu lato</taxon>
        <taxon>core genistoids</taxon>
        <taxon>Crotalarieae</taxon>
        <taxon>Crotalaria</taxon>
    </lineage>
</organism>
<keyword evidence="3" id="KW-1185">Reference proteome</keyword>
<dbReference type="EMBL" id="JAYWIO010000003">
    <property type="protein sequence ID" value="KAK7273264.1"/>
    <property type="molecule type" value="Genomic_DNA"/>
</dbReference>